<dbReference type="GO" id="GO:0016829">
    <property type="term" value="F:lyase activity"/>
    <property type="evidence" value="ECO:0007669"/>
    <property type="project" value="UniProtKB-KW"/>
</dbReference>
<evidence type="ECO:0000313" key="5">
    <source>
        <dbReference type="Proteomes" id="UP001597419"/>
    </source>
</evidence>
<evidence type="ECO:0000313" key="4">
    <source>
        <dbReference type="EMBL" id="MFD2459256.1"/>
    </source>
</evidence>
<dbReference type="InterPro" id="IPR008397">
    <property type="entry name" value="Alginate_lyase_dom"/>
</dbReference>
<comment type="caution">
    <text evidence="4">The sequence shown here is derived from an EMBL/GenBank/DDBJ whole genome shotgun (WGS) entry which is preliminary data.</text>
</comment>
<evidence type="ECO:0000259" key="3">
    <source>
        <dbReference type="Pfam" id="PF05426"/>
    </source>
</evidence>
<dbReference type="PROSITE" id="PS51257">
    <property type="entry name" value="PROKAR_LIPOPROTEIN"/>
    <property type="match status" value="1"/>
</dbReference>
<protein>
    <submittedName>
        <fullName evidence="4">Alginate lyase family protein</fullName>
    </submittedName>
</protein>
<gene>
    <name evidence="4" type="ORF">ACFSYJ_11635</name>
</gene>
<dbReference type="Gene3D" id="1.50.10.100">
    <property type="entry name" value="Chondroitin AC/alginate lyase"/>
    <property type="match status" value="1"/>
</dbReference>
<dbReference type="RefSeq" id="WP_345408058.1">
    <property type="nucleotide sequence ID" value="NZ_BAABHG010000025.1"/>
</dbReference>
<sequence length="403" mass="43516">MGQPRPHRFHRGHILLWAAVLALIVTGCVVATRPAAIARAAAFTHPGVSDTRQSLDFVRQRIDAGAEPWKSAFAQLKASPLASLDRTPKPRADVQCGSRSKPDIGCTDERTDALAAYSDALMAYLTGNDAYAVKAAGIMDAWATTITKHSLSNAPLQTGWAGVSWARAGELVRATSKSWPAAKQARFATMLREVYLPTLLKGSHANGNWELIMTDAAAGISVFLDDRASYDTAVKTWRGRVPAYVYLGSDGPLPKAAPGMPDDRDKLIKYWYGQTKFVDGLAQETCRDFGHTGWGLVAASHVAETAKLQGGPDLFGEMRDRVVAALEFHAQYDLGAAVPSWLCGGKVNKGVGPVLETAYNRYHNQLGVPMPKTAALLARTRPAGTDNHFLAWETLTHGDNPRA</sequence>
<accession>A0ABW5GCN9</accession>
<dbReference type="SUPFAM" id="SSF48230">
    <property type="entry name" value="Chondroitin AC/alginate lyase"/>
    <property type="match status" value="1"/>
</dbReference>
<dbReference type="EMBL" id="JBHUKU010000005">
    <property type="protein sequence ID" value="MFD2459256.1"/>
    <property type="molecule type" value="Genomic_DNA"/>
</dbReference>
<dbReference type="InterPro" id="IPR008929">
    <property type="entry name" value="Chondroitin_lyas"/>
</dbReference>
<keyword evidence="5" id="KW-1185">Reference proteome</keyword>
<dbReference type="Pfam" id="PF05426">
    <property type="entry name" value="Alginate_lyase"/>
    <property type="match status" value="1"/>
</dbReference>
<evidence type="ECO:0000256" key="2">
    <source>
        <dbReference type="ARBA" id="ARBA00023239"/>
    </source>
</evidence>
<evidence type="ECO:0000256" key="1">
    <source>
        <dbReference type="ARBA" id="ARBA00022729"/>
    </source>
</evidence>
<dbReference type="Proteomes" id="UP001597419">
    <property type="component" value="Unassembled WGS sequence"/>
</dbReference>
<keyword evidence="2 4" id="KW-0456">Lyase</keyword>
<proteinExistence type="predicted"/>
<keyword evidence="1" id="KW-0732">Signal</keyword>
<organism evidence="4 5">
    <name type="scientific">Amycolatopsis samaneae</name>
    <dbReference type="NCBI Taxonomy" id="664691"/>
    <lineage>
        <taxon>Bacteria</taxon>
        <taxon>Bacillati</taxon>
        <taxon>Actinomycetota</taxon>
        <taxon>Actinomycetes</taxon>
        <taxon>Pseudonocardiales</taxon>
        <taxon>Pseudonocardiaceae</taxon>
        <taxon>Amycolatopsis</taxon>
    </lineage>
</organism>
<reference evidence="5" key="1">
    <citation type="journal article" date="2019" name="Int. J. Syst. Evol. Microbiol.">
        <title>The Global Catalogue of Microorganisms (GCM) 10K type strain sequencing project: providing services to taxonomists for standard genome sequencing and annotation.</title>
        <authorList>
            <consortium name="The Broad Institute Genomics Platform"/>
            <consortium name="The Broad Institute Genome Sequencing Center for Infectious Disease"/>
            <person name="Wu L."/>
            <person name="Ma J."/>
        </authorList>
    </citation>
    <scope>NUCLEOTIDE SEQUENCE [LARGE SCALE GENOMIC DNA]</scope>
    <source>
        <strain evidence="5">CGMCC 4.7643</strain>
    </source>
</reference>
<name>A0ABW5GCN9_9PSEU</name>
<feature type="domain" description="Alginate lyase" evidence="3">
    <location>
        <begin position="87"/>
        <end position="332"/>
    </location>
</feature>